<name>A0A2W4ZCJ4_9BACT</name>
<dbReference type="GO" id="GO:0006355">
    <property type="term" value="P:regulation of DNA-templated transcription"/>
    <property type="evidence" value="ECO:0007669"/>
    <property type="project" value="InterPro"/>
</dbReference>
<dbReference type="GO" id="GO:0016020">
    <property type="term" value="C:membrane"/>
    <property type="evidence" value="ECO:0007669"/>
    <property type="project" value="UniProtKB-SubCell"/>
</dbReference>
<evidence type="ECO:0000259" key="12">
    <source>
        <dbReference type="PROSITE" id="PS50112"/>
    </source>
</evidence>
<dbReference type="InterPro" id="IPR003594">
    <property type="entry name" value="HATPase_dom"/>
</dbReference>
<dbReference type="GO" id="GO:0000155">
    <property type="term" value="F:phosphorelay sensor kinase activity"/>
    <property type="evidence" value="ECO:0007669"/>
    <property type="project" value="InterPro"/>
</dbReference>
<dbReference type="InterPro" id="IPR004358">
    <property type="entry name" value="Sig_transdc_His_kin-like_C"/>
</dbReference>
<keyword evidence="4" id="KW-0597">Phosphoprotein</keyword>
<dbReference type="Gene3D" id="1.10.287.130">
    <property type="match status" value="1"/>
</dbReference>
<dbReference type="PROSITE" id="PS50109">
    <property type="entry name" value="HIS_KIN"/>
    <property type="match status" value="1"/>
</dbReference>
<proteinExistence type="predicted"/>
<feature type="domain" description="HAMP" evidence="13">
    <location>
        <begin position="92"/>
        <end position="145"/>
    </location>
</feature>
<evidence type="ECO:0000256" key="9">
    <source>
        <dbReference type="ARBA" id="ARBA00023012"/>
    </source>
</evidence>
<dbReference type="Gene3D" id="3.30.565.10">
    <property type="entry name" value="Histidine kinase-like ATPase, C-terminal domain"/>
    <property type="match status" value="1"/>
</dbReference>
<dbReference type="PROSITE" id="PS50112">
    <property type="entry name" value="PAS"/>
    <property type="match status" value="1"/>
</dbReference>
<evidence type="ECO:0000259" key="13">
    <source>
        <dbReference type="PROSITE" id="PS50885"/>
    </source>
</evidence>
<dbReference type="Pfam" id="PF00512">
    <property type="entry name" value="HisKA"/>
    <property type="match status" value="1"/>
</dbReference>
<dbReference type="CDD" id="cd00082">
    <property type="entry name" value="HisKA"/>
    <property type="match status" value="1"/>
</dbReference>
<feature type="non-terminal residue" evidence="14">
    <location>
        <position position="474"/>
    </location>
</feature>
<comment type="catalytic activity">
    <reaction evidence="1">
        <text>ATP + protein L-histidine = ADP + protein N-phospho-L-histidine.</text>
        <dbReference type="EC" id="2.7.13.3"/>
    </reaction>
</comment>
<evidence type="ECO:0000256" key="10">
    <source>
        <dbReference type="SAM" id="Phobius"/>
    </source>
</evidence>
<evidence type="ECO:0000256" key="6">
    <source>
        <dbReference type="ARBA" id="ARBA00022741"/>
    </source>
</evidence>
<dbReference type="Pfam" id="PF00672">
    <property type="entry name" value="HAMP"/>
    <property type="match status" value="1"/>
</dbReference>
<evidence type="ECO:0000256" key="8">
    <source>
        <dbReference type="ARBA" id="ARBA00022840"/>
    </source>
</evidence>
<comment type="caution">
    <text evidence="14">The sequence shown here is derived from an EMBL/GenBank/DDBJ whole genome shotgun (WGS) entry which is preliminary data.</text>
</comment>
<dbReference type="SUPFAM" id="SSF158472">
    <property type="entry name" value="HAMP domain-like"/>
    <property type="match status" value="1"/>
</dbReference>
<dbReference type="SMART" id="SM00304">
    <property type="entry name" value="HAMP"/>
    <property type="match status" value="1"/>
</dbReference>
<keyword evidence="5" id="KW-0808">Transferase</keyword>
<keyword evidence="10" id="KW-0472">Membrane</keyword>
<keyword evidence="10" id="KW-1133">Transmembrane helix</keyword>
<keyword evidence="9" id="KW-0902">Two-component regulatory system</keyword>
<dbReference type="PROSITE" id="PS50885">
    <property type="entry name" value="HAMP"/>
    <property type="match status" value="1"/>
</dbReference>
<reference evidence="14 15" key="1">
    <citation type="submission" date="2017-08" db="EMBL/GenBank/DDBJ databases">
        <title>Infants hospitalized years apart are colonized by the same room-sourced microbial strains.</title>
        <authorList>
            <person name="Brooks B."/>
            <person name="Olm M.R."/>
            <person name="Firek B.A."/>
            <person name="Baker R."/>
            <person name="Thomas B.C."/>
            <person name="Morowitz M.J."/>
            <person name="Banfield J.F."/>
        </authorList>
    </citation>
    <scope>NUCLEOTIDE SEQUENCE [LARGE SCALE GENOMIC DNA]</scope>
    <source>
        <strain evidence="14">S2_018_000_R2_104</strain>
    </source>
</reference>
<sequence>RDGDVVVMTGKYEDRVRALVKLNSFVDSYLFVGRMVDPVVLSQLETTKKAGNAYTLLAAKNSSLMVTITLIFIVVAVMFLLAATWFGIILARQLVTPIGSMITAADRVRAGDLTARVEGGDQIEEFDYLAKSFNRMTSQLEEQRAELINANRQLDQRRRFTEAVLAGVTSGVIGIDERNIITLANASSSDLFGVAQEKLTGQDVGEVVPDIVPLLEQARTRGSKIIQGEVAMLSRDMSRRTLLVRIAMDRIGEEVKGAVLTFDDITELQAAQRNSAWADVARRIAHEIKNPLTPIQLSAERLKRKYMKEIESDPATFAECTDTIIRHVGDIGRMVSEFSNFARMPEPVLKEENLPLHVRQTLVLQKEAHPGIDFEITDMCGDLNVMCDAQQIRQALTNLIVNSTDSIQDSGTASGKLHVLITMDKADGHVVICVSDNGPGLPKGHDPSRLTDPYVTHKVRGTGLGLAIVKALLN</sequence>
<gene>
    <name evidence="14" type="ORF">DI626_12030</name>
</gene>
<dbReference type="SUPFAM" id="SSF55874">
    <property type="entry name" value="ATPase domain of HSP90 chaperone/DNA topoisomerase II/histidine kinase"/>
    <property type="match status" value="1"/>
</dbReference>
<evidence type="ECO:0000259" key="11">
    <source>
        <dbReference type="PROSITE" id="PS50109"/>
    </source>
</evidence>
<dbReference type="InterPro" id="IPR036097">
    <property type="entry name" value="HisK_dim/P_sf"/>
</dbReference>
<dbReference type="InterPro" id="IPR005467">
    <property type="entry name" value="His_kinase_dom"/>
</dbReference>
<comment type="subcellular location">
    <subcellularLocation>
        <location evidence="2">Membrane</location>
    </subcellularLocation>
</comment>
<dbReference type="PRINTS" id="PR00344">
    <property type="entry name" value="BCTRLSENSOR"/>
</dbReference>
<keyword evidence="10" id="KW-0812">Transmembrane</keyword>
<dbReference type="CDD" id="cd00130">
    <property type="entry name" value="PAS"/>
    <property type="match status" value="1"/>
</dbReference>
<accession>A0A2W4ZCJ4</accession>
<protein>
    <recommendedName>
        <fullName evidence="3">histidine kinase</fullName>
        <ecNumber evidence="3">2.7.13.3</ecNumber>
    </recommendedName>
</protein>
<dbReference type="GO" id="GO:0005524">
    <property type="term" value="F:ATP binding"/>
    <property type="evidence" value="ECO:0007669"/>
    <property type="project" value="UniProtKB-KW"/>
</dbReference>
<dbReference type="InterPro" id="IPR000014">
    <property type="entry name" value="PAS"/>
</dbReference>
<dbReference type="Gene3D" id="3.30.450.20">
    <property type="entry name" value="PAS domain"/>
    <property type="match status" value="1"/>
</dbReference>
<dbReference type="InterPro" id="IPR035965">
    <property type="entry name" value="PAS-like_dom_sf"/>
</dbReference>
<evidence type="ECO:0000256" key="7">
    <source>
        <dbReference type="ARBA" id="ARBA00022777"/>
    </source>
</evidence>
<dbReference type="InterPro" id="IPR003660">
    <property type="entry name" value="HAMP_dom"/>
</dbReference>
<dbReference type="SMART" id="SM00091">
    <property type="entry name" value="PAS"/>
    <property type="match status" value="1"/>
</dbReference>
<dbReference type="Gene3D" id="6.10.340.10">
    <property type="match status" value="1"/>
</dbReference>
<evidence type="ECO:0000313" key="14">
    <source>
        <dbReference type="EMBL" id="PZO78312.1"/>
    </source>
</evidence>
<evidence type="ECO:0000256" key="3">
    <source>
        <dbReference type="ARBA" id="ARBA00012438"/>
    </source>
</evidence>
<feature type="domain" description="PAS" evidence="12">
    <location>
        <begin position="157"/>
        <end position="208"/>
    </location>
</feature>
<feature type="transmembrane region" description="Helical" evidence="10">
    <location>
        <begin position="64"/>
        <end position="91"/>
    </location>
</feature>
<evidence type="ECO:0000256" key="5">
    <source>
        <dbReference type="ARBA" id="ARBA00022679"/>
    </source>
</evidence>
<dbReference type="InterPro" id="IPR013767">
    <property type="entry name" value="PAS_fold"/>
</dbReference>
<dbReference type="NCBIfam" id="TIGR00229">
    <property type="entry name" value="sensory_box"/>
    <property type="match status" value="1"/>
</dbReference>
<dbReference type="EC" id="2.7.13.3" evidence="3"/>
<dbReference type="InterPro" id="IPR036890">
    <property type="entry name" value="HATPase_C_sf"/>
</dbReference>
<dbReference type="SUPFAM" id="SSF47384">
    <property type="entry name" value="Homodimeric domain of signal transducing histidine kinase"/>
    <property type="match status" value="1"/>
</dbReference>
<dbReference type="CDD" id="cd06225">
    <property type="entry name" value="HAMP"/>
    <property type="match status" value="1"/>
</dbReference>
<dbReference type="PANTHER" id="PTHR43065">
    <property type="entry name" value="SENSOR HISTIDINE KINASE"/>
    <property type="match status" value="1"/>
</dbReference>
<dbReference type="SUPFAM" id="SSF55785">
    <property type="entry name" value="PYP-like sensor domain (PAS domain)"/>
    <property type="match status" value="1"/>
</dbReference>
<keyword evidence="8" id="KW-0067">ATP-binding</keyword>
<dbReference type="PANTHER" id="PTHR43065:SF10">
    <property type="entry name" value="PEROXIDE STRESS-ACTIVATED HISTIDINE KINASE MAK3"/>
    <property type="match status" value="1"/>
</dbReference>
<dbReference type="Pfam" id="PF00989">
    <property type="entry name" value="PAS"/>
    <property type="match status" value="1"/>
</dbReference>
<dbReference type="InterPro" id="IPR003661">
    <property type="entry name" value="HisK_dim/P_dom"/>
</dbReference>
<feature type="domain" description="Histidine kinase" evidence="11">
    <location>
        <begin position="283"/>
        <end position="474"/>
    </location>
</feature>
<evidence type="ECO:0000256" key="2">
    <source>
        <dbReference type="ARBA" id="ARBA00004370"/>
    </source>
</evidence>
<evidence type="ECO:0000256" key="4">
    <source>
        <dbReference type="ARBA" id="ARBA00022553"/>
    </source>
</evidence>
<evidence type="ECO:0000313" key="15">
    <source>
        <dbReference type="Proteomes" id="UP000249557"/>
    </source>
</evidence>
<dbReference type="SMART" id="SM00388">
    <property type="entry name" value="HisKA"/>
    <property type="match status" value="1"/>
</dbReference>
<organism evidence="14 15">
    <name type="scientific">Micavibrio aeruginosavorus</name>
    <dbReference type="NCBI Taxonomy" id="349221"/>
    <lineage>
        <taxon>Bacteria</taxon>
        <taxon>Pseudomonadati</taxon>
        <taxon>Bdellovibrionota</taxon>
        <taxon>Bdellovibrionia</taxon>
        <taxon>Bdellovibrionales</taxon>
        <taxon>Pseudobdellovibrionaceae</taxon>
        <taxon>Micavibrio</taxon>
    </lineage>
</organism>
<keyword evidence="6" id="KW-0547">Nucleotide-binding</keyword>
<dbReference type="EMBL" id="QFNK01000393">
    <property type="protein sequence ID" value="PZO78312.1"/>
    <property type="molecule type" value="Genomic_DNA"/>
</dbReference>
<feature type="non-terminal residue" evidence="14">
    <location>
        <position position="1"/>
    </location>
</feature>
<dbReference type="AlphaFoldDB" id="A0A2W4ZCJ4"/>
<evidence type="ECO:0000256" key="1">
    <source>
        <dbReference type="ARBA" id="ARBA00000085"/>
    </source>
</evidence>
<dbReference type="Pfam" id="PF02518">
    <property type="entry name" value="HATPase_c"/>
    <property type="match status" value="1"/>
</dbReference>
<dbReference type="Proteomes" id="UP000249557">
    <property type="component" value="Unassembled WGS sequence"/>
</dbReference>
<keyword evidence="7 14" id="KW-0418">Kinase</keyword>